<feature type="transmembrane region" description="Helical" evidence="1">
    <location>
        <begin position="12"/>
        <end position="29"/>
    </location>
</feature>
<organism evidence="2 3">
    <name type="scientific">Kitasatospora acidiphila</name>
    <dbReference type="NCBI Taxonomy" id="2567942"/>
    <lineage>
        <taxon>Bacteria</taxon>
        <taxon>Bacillati</taxon>
        <taxon>Actinomycetota</taxon>
        <taxon>Actinomycetes</taxon>
        <taxon>Kitasatosporales</taxon>
        <taxon>Streptomycetaceae</taxon>
        <taxon>Kitasatospora</taxon>
    </lineage>
</organism>
<dbReference type="OrthoDB" id="5140996at2"/>
<sequence length="330" mass="34608">MTERAPQLPVAALRFSFALATAFTVFAYVTTQLRAVRAGSPWQDDPYDVVVSFTVFLVPALSALTALRALLCRGGRPQPFHRVDQLLRAARLSTLLVAATMVADCTAAALRADHQHWNGETPWLIASLVPLTVAAAVGLLLLWQAFGRLPGPARELSEGADWLTDLALLIELATVRLPGPLRRPASRLAPGALAAFARDHITAVAAAASLTAGLGLAVGQALGEGPPGPVLFVIEVGIASGGFFAFCMLCNSVLRIAAPRRSGQRWRAAIRRAAVAAALAVPVTTGLRDPLQRVVGPVDTLGELAGLLVCAALLAGSVTFAVTLGRRQRS</sequence>
<keyword evidence="1" id="KW-0812">Transmembrane</keyword>
<protein>
    <submittedName>
        <fullName evidence="2">Uncharacterized protein</fullName>
    </submittedName>
</protein>
<accession>A0A540VWT7</accession>
<feature type="transmembrane region" description="Helical" evidence="1">
    <location>
        <begin position="49"/>
        <end position="71"/>
    </location>
</feature>
<dbReference type="AlphaFoldDB" id="A0A540VWT7"/>
<feature type="transmembrane region" description="Helical" evidence="1">
    <location>
        <begin position="123"/>
        <end position="146"/>
    </location>
</feature>
<evidence type="ECO:0000313" key="2">
    <source>
        <dbReference type="EMBL" id="TQF01167.1"/>
    </source>
</evidence>
<dbReference type="EMBL" id="VIGB01000003">
    <property type="protein sequence ID" value="TQF01167.1"/>
    <property type="molecule type" value="Genomic_DNA"/>
</dbReference>
<evidence type="ECO:0000256" key="1">
    <source>
        <dbReference type="SAM" id="Phobius"/>
    </source>
</evidence>
<reference evidence="2 3" key="1">
    <citation type="submission" date="2019-06" db="EMBL/GenBank/DDBJ databases">
        <title>Description of Kitasatospora acidophila sp. nov. isolated from pine grove soil, and reclassification of Streptomyces novaecaesareae to Kitasatospora novaeceasareae comb. nov.</title>
        <authorList>
            <person name="Kim M.J."/>
        </authorList>
    </citation>
    <scope>NUCLEOTIDE SEQUENCE [LARGE SCALE GENOMIC DNA]</scope>
    <source>
        <strain evidence="2 3">MMS16-CNU292</strain>
    </source>
</reference>
<keyword evidence="1" id="KW-0472">Membrane</keyword>
<gene>
    <name evidence="2" type="ORF">E6W39_01605</name>
</gene>
<proteinExistence type="predicted"/>
<feature type="transmembrane region" description="Helical" evidence="1">
    <location>
        <begin position="201"/>
        <end position="223"/>
    </location>
</feature>
<feature type="transmembrane region" description="Helical" evidence="1">
    <location>
        <begin position="266"/>
        <end position="284"/>
    </location>
</feature>
<dbReference type="Proteomes" id="UP000319103">
    <property type="component" value="Unassembled WGS sequence"/>
</dbReference>
<keyword evidence="3" id="KW-1185">Reference proteome</keyword>
<dbReference type="RefSeq" id="WP_141631902.1">
    <property type="nucleotide sequence ID" value="NZ_VIGB01000003.1"/>
</dbReference>
<evidence type="ECO:0000313" key="3">
    <source>
        <dbReference type="Proteomes" id="UP000319103"/>
    </source>
</evidence>
<comment type="caution">
    <text evidence="2">The sequence shown here is derived from an EMBL/GenBank/DDBJ whole genome shotgun (WGS) entry which is preliminary data.</text>
</comment>
<feature type="transmembrane region" description="Helical" evidence="1">
    <location>
        <begin position="304"/>
        <end position="324"/>
    </location>
</feature>
<feature type="transmembrane region" description="Helical" evidence="1">
    <location>
        <begin position="229"/>
        <end position="254"/>
    </location>
</feature>
<keyword evidence="1" id="KW-1133">Transmembrane helix</keyword>
<name>A0A540VWT7_9ACTN</name>
<feature type="transmembrane region" description="Helical" evidence="1">
    <location>
        <begin position="92"/>
        <end position="111"/>
    </location>
</feature>